<dbReference type="Gene3D" id="2.60.120.430">
    <property type="entry name" value="Galactose-binding lectin"/>
    <property type="match status" value="1"/>
</dbReference>
<evidence type="ECO:0000313" key="2">
    <source>
        <dbReference type="EMBL" id="KAG6408144.1"/>
    </source>
</evidence>
<feature type="signal peptide" evidence="1">
    <location>
        <begin position="1"/>
        <end position="18"/>
    </location>
</feature>
<sequence length="168" mass="18625">MSVLVILIFLCFIRDSHIPLFFQGDLSNLAINIPATNLLPDSIAISCGSSGSLSTLDGHVWMGDSGFQSTFLLQINGKPSSSRPIHELTSFDYVPCNTARASRQTSSYVFQVKPGQKFIRLHFYQDLYKGFKRSEALFTVRAGPYTLLRNFSSSLAADDQGAKHIIKE</sequence>
<dbReference type="GO" id="GO:0004714">
    <property type="term" value="F:transmembrane receptor protein tyrosine kinase activity"/>
    <property type="evidence" value="ECO:0007669"/>
    <property type="project" value="InterPro"/>
</dbReference>
<accession>A0A8X8X8Q2</accession>
<evidence type="ECO:0000313" key="3">
    <source>
        <dbReference type="Proteomes" id="UP000298416"/>
    </source>
</evidence>
<name>A0A8X8X8Q2_SALSN</name>
<gene>
    <name evidence="2" type="ORF">SASPL_131147</name>
</gene>
<feature type="chain" id="PRO_5036445283" description="Malectin-like domain-containing protein" evidence="1">
    <location>
        <begin position="19"/>
        <end position="168"/>
    </location>
</feature>
<protein>
    <recommendedName>
        <fullName evidence="4">Malectin-like domain-containing protein</fullName>
    </recommendedName>
</protein>
<dbReference type="PANTHER" id="PTHR34590:SF5">
    <property type="entry name" value="OS04G0586500 PROTEIN"/>
    <property type="match status" value="1"/>
</dbReference>
<evidence type="ECO:0008006" key="4">
    <source>
        <dbReference type="Google" id="ProtNLM"/>
    </source>
</evidence>
<dbReference type="InterPro" id="IPR045272">
    <property type="entry name" value="ANXUR1/2-like"/>
</dbReference>
<evidence type="ECO:0000256" key="1">
    <source>
        <dbReference type="SAM" id="SignalP"/>
    </source>
</evidence>
<proteinExistence type="predicted"/>
<dbReference type="PANTHER" id="PTHR34590">
    <property type="entry name" value="OS03G0124300 PROTEIN-RELATED"/>
    <property type="match status" value="1"/>
</dbReference>
<dbReference type="Proteomes" id="UP000298416">
    <property type="component" value="Unassembled WGS sequence"/>
</dbReference>
<comment type="caution">
    <text evidence="2">The sequence shown here is derived from an EMBL/GenBank/DDBJ whole genome shotgun (WGS) entry which is preliminary data.</text>
</comment>
<keyword evidence="1" id="KW-0732">Signal</keyword>
<dbReference type="AlphaFoldDB" id="A0A8X8X8Q2"/>
<organism evidence="2">
    <name type="scientific">Salvia splendens</name>
    <name type="common">Scarlet sage</name>
    <dbReference type="NCBI Taxonomy" id="180675"/>
    <lineage>
        <taxon>Eukaryota</taxon>
        <taxon>Viridiplantae</taxon>
        <taxon>Streptophyta</taxon>
        <taxon>Embryophyta</taxon>
        <taxon>Tracheophyta</taxon>
        <taxon>Spermatophyta</taxon>
        <taxon>Magnoliopsida</taxon>
        <taxon>eudicotyledons</taxon>
        <taxon>Gunneridae</taxon>
        <taxon>Pentapetalae</taxon>
        <taxon>asterids</taxon>
        <taxon>lamiids</taxon>
        <taxon>Lamiales</taxon>
        <taxon>Lamiaceae</taxon>
        <taxon>Nepetoideae</taxon>
        <taxon>Mentheae</taxon>
        <taxon>Salviinae</taxon>
        <taxon>Salvia</taxon>
        <taxon>Salvia subgen. Calosphace</taxon>
        <taxon>core Calosphace</taxon>
    </lineage>
</organism>
<dbReference type="EMBL" id="PNBA02000011">
    <property type="protein sequence ID" value="KAG6408144.1"/>
    <property type="molecule type" value="Genomic_DNA"/>
</dbReference>
<reference evidence="2" key="2">
    <citation type="submission" date="2020-08" db="EMBL/GenBank/DDBJ databases">
        <title>Plant Genome Project.</title>
        <authorList>
            <person name="Zhang R.-G."/>
        </authorList>
    </citation>
    <scope>NUCLEOTIDE SEQUENCE</scope>
    <source>
        <strain evidence="2">Huo1</strain>
        <tissue evidence="2">Leaf</tissue>
    </source>
</reference>
<keyword evidence="3" id="KW-1185">Reference proteome</keyword>
<reference evidence="2" key="1">
    <citation type="submission" date="2018-01" db="EMBL/GenBank/DDBJ databases">
        <authorList>
            <person name="Mao J.F."/>
        </authorList>
    </citation>
    <scope>NUCLEOTIDE SEQUENCE</scope>
    <source>
        <strain evidence="2">Huo1</strain>
        <tissue evidence="2">Leaf</tissue>
    </source>
</reference>